<comment type="similarity">
    <text evidence="1">Belongs to the ARG7 family.</text>
</comment>
<keyword evidence="3" id="KW-1185">Reference proteome</keyword>
<dbReference type="GO" id="GO:0009733">
    <property type="term" value="P:response to auxin"/>
    <property type="evidence" value="ECO:0007669"/>
    <property type="project" value="InterPro"/>
</dbReference>
<evidence type="ECO:0000256" key="1">
    <source>
        <dbReference type="ARBA" id="ARBA00006974"/>
    </source>
</evidence>
<reference evidence="2 3" key="3">
    <citation type="journal article" date="2010" name="BMC Genomics">
        <title>Transcriptome sequencing and comparative analysis of cucumber flowers with different sex types.</title>
        <authorList>
            <person name="Guo S."/>
            <person name="Zheng Y."/>
            <person name="Joung J.G."/>
            <person name="Liu S."/>
            <person name="Zhang Z."/>
            <person name="Crasta O.R."/>
            <person name="Sobral B.W."/>
            <person name="Xu Y."/>
            <person name="Huang S."/>
            <person name="Fei Z."/>
        </authorList>
    </citation>
    <scope>NUCLEOTIDE SEQUENCE [LARGE SCALE GENOMIC DNA]</scope>
    <source>
        <strain evidence="3">cv. 9930</strain>
    </source>
</reference>
<reference evidence="2 3" key="1">
    <citation type="journal article" date="2009" name="Nat. Genet.">
        <title>The genome of the cucumber, Cucumis sativus L.</title>
        <authorList>
            <person name="Huang S."/>
            <person name="Li R."/>
            <person name="Zhang Z."/>
            <person name="Li L."/>
            <person name="Gu X."/>
            <person name="Fan W."/>
            <person name="Lucas W.J."/>
            <person name="Wang X."/>
            <person name="Xie B."/>
            <person name="Ni P."/>
            <person name="Ren Y."/>
            <person name="Zhu H."/>
            <person name="Li J."/>
            <person name="Lin K."/>
            <person name="Jin W."/>
            <person name="Fei Z."/>
            <person name="Li G."/>
            <person name="Staub J."/>
            <person name="Kilian A."/>
            <person name="van der Vossen E.A."/>
            <person name="Wu Y."/>
            <person name="Guo J."/>
            <person name="He J."/>
            <person name="Jia Z."/>
            <person name="Ren Y."/>
            <person name="Tian G."/>
            <person name="Lu Y."/>
            <person name="Ruan J."/>
            <person name="Qian W."/>
            <person name="Wang M."/>
            <person name="Huang Q."/>
            <person name="Li B."/>
            <person name="Xuan Z."/>
            <person name="Cao J."/>
            <person name="Asan"/>
            <person name="Wu Z."/>
            <person name="Zhang J."/>
            <person name="Cai Q."/>
            <person name="Bai Y."/>
            <person name="Zhao B."/>
            <person name="Han Y."/>
            <person name="Li Y."/>
            <person name="Li X."/>
            <person name="Wang S."/>
            <person name="Shi Q."/>
            <person name="Liu S."/>
            <person name="Cho W.K."/>
            <person name="Kim J.Y."/>
            <person name="Xu Y."/>
            <person name="Heller-Uszynska K."/>
            <person name="Miao H."/>
            <person name="Cheng Z."/>
            <person name="Zhang S."/>
            <person name="Wu J."/>
            <person name="Yang Y."/>
            <person name="Kang H."/>
            <person name="Li M."/>
            <person name="Liang H."/>
            <person name="Ren X."/>
            <person name="Shi Z."/>
            <person name="Wen M."/>
            <person name="Jian M."/>
            <person name="Yang H."/>
            <person name="Zhang G."/>
            <person name="Yang Z."/>
            <person name="Chen R."/>
            <person name="Liu S."/>
            <person name="Li J."/>
            <person name="Ma L."/>
            <person name="Liu H."/>
            <person name="Zhou Y."/>
            <person name="Zhao J."/>
            <person name="Fang X."/>
            <person name="Li G."/>
            <person name="Fang L."/>
            <person name="Li Y."/>
            <person name="Liu D."/>
            <person name="Zheng H."/>
            <person name="Zhang Y."/>
            <person name="Qin N."/>
            <person name="Li Z."/>
            <person name="Yang G."/>
            <person name="Yang S."/>
            <person name="Bolund L."/>
            <person name="Kristiansen K."/>
            <person name="Zheng H."/>
            <person name="Li S."/>
            <person name="Zhang X."/>
            <person name="Yang H."/>
            <person name="Wang J."/>
            <person name="Sun R."/>
            <person name="Zhang B."/>
            <person name="Jiang S."/>
            <person name="Wang J."/>
            <person name="Du Y."/>
            <person name="Li S."/>
        </authorList>
    </citation>
    <scope>NUCLEOTIDE SEQUENCE [LARGE SCALE GENOMIC DNA]</scope>
    <source>
        <strain evidence="3">cv. 9930</strain>
    </source>
</reference>
<dbReference type="InterPro" id="IPR003676">
    <property type="entry name" value="SAUR_fam"/>
</dbReference>
<dbReference type="PANTHER" id="PTHR31374">
    <property type="entry name" value="AUXIN-INDUCED PROTEIN-LIKE-RELATED"/>
    <property type="match status" value="1"/>
</dbReference>
<dbReference type="Gramene" id="KGN45710">
    <property type="protein sequence ID" value="KGN45710"/>
    <property type="gene ID" value="Csa_6G007440"/>
</dbReference>
<reference evidence="2 3" key="2">
    <citation type="journal article" date="2009" name="PLoS ONE">
        <title>An integrated genetic and cytogenetic map of the cucumber genome.</title>
        <authorList>
            <person name="Ren Y."/>
            <person name="Zhang Z."/>
            <person name="Liu J."/>
            <person name="Staub J.E."/>
            <person name="Han Y."/>
            <person name="Cheng Z."/>
            <person name="Li X."/>
            <person name="Lu J."/>
            <person name="Miao H."/>
            <person name="Kang H."/>
            <person name="Xie B."/>
            <person name="Gu X."/>
            <person name="Wang X."/>
            <person name="Du Y."/>
            <person name="Jin W."/>
            <person name="Huang S."/>
        </authorList>
    </citation>
    <scope>NUCLEOTIDE SEQUENCE [LARGE SCALE GENOMIC DNA]</scope>
    <source>
        <strain evidence="3">cv. 9930</strain>
    </source>
</reference>
<evidence type="ECO:0000313" key="2">
    <source>
        <dbReference type="EMBL" id="KGN45710.1"/>
    </source>
</evidence>
<dbReference type="STRING" id="3659.A0A0A0K7J7"/>
<dbReference type="EMBL" id="CM002927">
    <property type="protein sequence ID" value="KGN45710.1"/>
    <property type="molecule type" value="Genomic_DNA"/>
</dbReference>
<dbReference type="Proteomes" id="UP000029981">
    <property type="component" value="Chromosome 6"/>
</dbReference>
<proteinExistence type="inferred from homology"/>
<protein>
    <recommendedName>
        <fullName evidence="4">SAUR family protein</fullName>
    </recommendedName>
</protein>
<gene>
    <name evidence="2" type="ORF">Csa_6G007440</name>
</gene>
<dbReference type="AlphaFoldDB" id="A0A0A0K7J7"/>
<dbReference type="Pfam" id="PF02519">
    <property type="entry name" value="Auxin_inducible"/>
    <property type="match status" value="1"/>
</dbReference>
<dbReference type="PANTHER" id="PTHR31374:SF388">
    <property type="entry name" value="AUXIN-RESPONSIVE PROTEIN SAUR36"/>
    <property type="match status" value="1"/>
</dbReference>
<evidence type="ECO:0000313" key="3">
    <source>
        <dbReference type="Proteomes" id="UP000029981"/>
    </source>
</evidence>
<accession>A0A0A0K7J7</accession>
<organism evidence="2 3">
    <name type="scientific">Cucumis sativus</name>
    <name type="common">Cucumber</name>
    <dbReference type="NCBI Taxonomy" id="3659"/>
    <lineage>
        <taxon>Eukaryota</taxon>
        <taxon>Viridiplantae</taxon>
        <taxon>Streptophyta</taxon>
        <taxon>Embryophyta</taxon>
        <taxon>Tracheophyta</taxon>
        <taxon>Spermatophyta</taxon>
        <taxon>Magnoliopsida</taxon>
        <taxon>eudicotyledons</taxon>
        <taxon>Gunneridae</taxon>
        <taxon>Pentapetalae</taxon>
        <taxon>rosids</taxon>
        <taxon>fabids</taxon>
        <taxon>Cucurbitales</taxon>
        <taxon>Cucurbitaceae</taxon>
        <taxon>Benincaseae</taxon>
        <taxon>Cucumis</taxon>
    </lineage>
</organism>
<name>A0A0A0K7J7_CUCSA</name>
<evidence type="ECO:0008006" key="4">
    <source>
        <dbReference type="Google" id="ProtNLM"/>
    </source>
</evidence>
<sequence>MKKLRRFKLRKRLILFSRWFGRNIRPMTSLSSVRYYRLTQEANSLKEPKLSSKLLSWGRQLSFLRQRVSTEEKPDHLVPKGQLAVYVGESGGGLSRVLVPVVYFKHRLFIELLREAEEEYGFRHEKGITLPCGYSEFERIQTKIRDCRRSWARWRSSGSCCSPERGFDHERCERYVLVRGSITEIYLSTRQSNGCQFVETEVWFDLLIMWRLG</sequence>
<reference evidence="2 3" key="4">
    <citation type="journal article" date="2011" name="BMC Genomics">
        <title>RNA-Seq improves annotation of protein-coding genes in the cucumber genome.</title>
        <authorList>
            <person name="Li Z."/>
            <person name="Zhang Z."/>
            <person name="Yan P."/>
            <person name="Huang S."/>
            <person name="Fei Z."/>
            <person name="Lin K."/>
        </authorList>
    </citation>
    <scope>NUCLEOTIDE SEQUENCE [LARGE SCALE GENOMIC DNA]</scope>
    <source>
        <strain evidence="3">cv. 9930</strain>
    </source>
</reference>